<evidence type="ECO:0000256" key="1">
    <source>
        <dbReference type="ARBA" id="ARBA00004571"/>
    </source>
</evidence>
<dbReference type="GO" id="GO:0038023">
    <property type="term" value="F:signaling receptor activity"/>
    <property type="evidence" value="ECO:0007669"/>
    <property type="project" value="InterPro"/>
</dbReference>
<dbReference type="AlphaFoldDB" id="I3THJ1"/>
<dbReference type="CDD" id="cd01347">
    <property type="entry name" value="ligand_gated_channel"/>
    <property type="match status" value="1"/>
</dbReference>
<dbReference type="HOGENOM" id="CLU_008287_9_0_5"/>
<dbReference type="GO" id="GO:0009279">
    <property type="term" value="C:cell outer membrane"/>
    <property type="evidence" value="ECO:0007669"/>
    <property type="project" value="UniProtKB-SubCell"/>
</dbReference>
<dbReference type="Pfam" id="PF07715">
    <property type="entry name" value="Plug"/>
    <property type="match status" value="1"/>
</dbReference>
<evidence type="ECO:0000259" key="17">
    <source>
        <dbReference type="Pfam" id="PF00593"/>
    </source>
</evidence>
<dbReference type="KEGG" id="tmo:TMO_0390"/>
<evidence type="ECO:0000256" key="12">
    <source>
        <dbReference type="ARBA" id="ARBA00023170"/>
    </source>
</evidence>
<feature type="domain" description="TonB-dependent receptor-like beta-barrel" evidence="17">
    <location>
        <begin position="256"/>
        <end position="684"/>
    </location>
</feature>
<evidence type="ECO:0000256" key="16">
    <source>
        <dbReference type="SAM" id="SignalP"/>
    </source>
</evidence>
<dbReference type="Proteomes" id="UP000005258">
    <property type="component" value="Chromosome"/>
</dbReference>
<gene>
    <name evidence="19" type="primary">fhuA</name>
    <name evidence="19" type="ordered locus">TMO_0390</name>
</gene>
<keyword evidence="12 19" id="KW-0675">Receptor</keyword>
<comment type="similarity">
    <text evidence="2 14 15">Belongs to the TonB-dependent receptor family.</text>
</comment>
<evidence type="ECO:0000256" key="10">
    <source>
        <dbReference type="ARBA" id="ARBA00023077"/>
    </source>
</evidence>
<feature type="domain" description="TonB-dependent receptor plug" evidence="18">
    <location>
        <begin position="73"/>
        <end position="174"/>
    </location>
</feature>
<dbReference type="EMBL" id="CP003236">
    <property type="protein sequence ID" value="AFK52229.1"/>
    <property type="molecule type" value="Genomic_DNA"/>
</dbReference>
<keyword evidence="4 14" id="KW-1134">Transmembrane beta strand</keyword>
<organism evidence="19 20">
    <name type="scientific">Tistrella mobilis (strain KA081020-065)</name>
    <dbReference type="NCBI Taxonomy" id="1110502"/>
    <lineage>
        <taxon>Bacteria</taxon>
        <taxon>Pseudomonadati</taxon>
        <taxon>Pseudomonadota</taxon>
        <taxon>Alphaproteobacteria</taxon>
        <taxon>Geminicoccales</taxon>
        <taxon>Geminicoccaceae</taxon>
        <taxon>Tistrella</taxon>
    </lineage>
</organism>
<accession>I3THJ1</accession>
<dbReference type="InterPro" id="IPR010105">
    <property type="entry name" value="TonB_sidphr_rcpt"/>
</dbReference>
<keyword evidence="20" id="KW-1185">Reference proteome</keyword>
<dbReference type="InterPro" id="IPR036942">
    <property type="entry name" value="Beta-barrel_TonB_sf"/>
</dbReference>
<evidence type="ECO:0000256" key="6">
    <source>
        <dbReference type="ARBA" id="ARBA00022692"/>
    </source>
</evidence>
<evidence type="ECO:0000256" key="8">
    <source>
        <dbReference type="ARBA" id="ARBA00023004"/>
    </source>
</evidence>
<comment type="subcellular location">
    <subcellularLocation>
        <location evidence="1 14">Cell outer membrane</location>
        <topology evidence="1 14">Multi-pass membrane protein</topology>
    </subcellularLocation>
</comment>
<dbReference type="Pfam" id="PF00593">
    <property type="entry name" value="TonB_dep_Rec_b-barrel"/>
    <property type="match status" value="1"/>
</dbReference>
<evidence type="ECO:0000313" key="20">
    <source>
        <dbReference type="Proteomes" id="UP000005258"/>
    </source>
</evidence>
<dbReference type="InterPro" id="IPR037066">
    <property type="entry name" value="Plug_dom_sf"/>
</dbReference>
<dbReference type="InterPro" id="IPR000531">
    <property type="entry name" value="Beta-barrel_TonB"/>
</dbReference>
<evidence type="ECO:0000256" key="14">
    <source>
        <dbReference type="PROSITE-ProRule" id="PRU01360"/>
    </source>
</evidence>
<dbReference type="GO" id="GO:0015891">
    <property type="term" value="P:siderophore transport"/>
    <property type="evidence" value="ECO:0007669"/>
    <property type="project" value="InterPro"/>
</dbReference>
<evidence type="ECO:0000256" key="3">
    <source>
        <dbReference type="ARBA" id="ARBA00022448"/>
    </source>
</evidence>
<evidence type="ECO:0000259" key="18">
    <source>
        <dbReference type="Pfam" id="PF07715"/>
    </source>
</evidence>
<dbReference type="PANTHER" id="PTHR32552">
    <property type="entry name" value="FERRICHROME IRON RECEPTOR-RELATED"/>
    <property type="match status" value="1"/>
</dbReference>
<dbReference type="PATRIC" id="fig|1110502.3.peg.401"/>
<keyword evidence="13 14" id="KW-0998">Cell outer membrane</keyword>
<dbReference type="InterPro" id="IPR039426">
    <property type="entry name" value="TonB-dep_rcpt-like"/>
</dbReference>
<dbReference type="eggNOG" id="COG4773">
    <property type="taxonomic scope" value="Bacteria"/>
</dbReference>
<feature type="chain" id="PRO_5003679575" evidence="16">
    <location>
        <begin position="31"/>
        <end position="715"/>
    </location>
</feature>
<dbReference type="GO" id="GO:0015344">
    <property type="term" value="F:siderophore uptake transmembrane transporter activity"/>
    <property type="evidence" value="ECO:0007669"/>
    <property type="project" value="TreeGrafter"/>
</dbReference>
<dbReference type="PROSITE" id="PS52016">
    <property type="entry name" value="TONB_DEPENDENT_REC_3"/>
    <property type="match status" value="1"/>
</dbReference>
<evidence type="ECO:0000256" key="7">
    <source>
        <dbReference type="ARBA" id="ARBA00022729"/>
    </source>
</evidence>
<dbReference type="NCBIfam" id="TIGR01783">
    <property type="entry name" value="TonB-siderophor"/>
    <property type="match status" value="1"/>
</dbReference>
<evidence type="ECO:0000256" key="4">
    <source>
        <dbReference type="ARBA" id="ARBA00022452"/>
    </source>
</evidence>
<evidence type="ECO:0000256" key="9">
    <source>
        <dbReference type="ARBA" id="ARBA00023065"/>
    </source>
</evidence>
<dbReference type="RefSeq" id="WP_014743909.1">
    <property type="nucleotide sequence ID" value="NC_017956.1"/>
</dbReference>
<feature type="signal peptide" evidence="16">
    <location>
        <begin position="1"/>
        <end position="30"/>
    </location>
</feature>
<keyword evidence="9" id="KW-0406">Ion transport</keyword>
<name>I3THJ1_TISMK</name>
<dbReference type="Gene3D" id="2.170.130.10">
    <property type="entry name" value="TonB-dependent receptor, plug domain"/>
    <property type="match status" value="1"/>
</dbReference>
<dbReference type="FunFam" id="2.40.170.20:FF:000005">
    <property type="entry name" value="TonB-dependent siderophore receptor"/>
    <property type="match status" value="1"/>
</dbReference>
<dbReference type="InterPro" id="IPR012910">
    <property type="entry name" value="Plug_dom"/>
</dbReference>
<evidence type="ECO:0000256" key="11">
    <source>
        <dbReference type="ARBA" id="ARBA00023136"/>
    </source>
</evidence>
<evidence type="ECO:0000313" key="19">
    <source>
        <dbReference type="EMBL" id="AFK52229.1"/>
    </source>
</evidence>
<evidence type="ECO:0000256" key="5">
    <source>
        <dbReference type="ARBA" id="ARBA00022496"/>
    </source>
</evidence>
<evidence type="ECO:0000256" key="13">
    <source>
        <dbReference type="ARBA" id="ARBA00023237"/>
    </source>
</evidence>
<protein>
    <submittedName>
        <fullName evidence="19">Outer membrane ferripyochelin receptor</fullName>
    </submittedName>
</protein>
<sequence length="715" mass="77782">MPLSRSGSARLSPTLLIAAGLLSQASPVFAADAEDAETLPALQVQETRPASWRPAGGVVAQTATIGTKTDAPLSETPQSVSVVTREQMEMQQAQSLGEALRYTPGIVTGLANADNRYDQLTIRGFNATTLGLYRDGLRQMSNQMTTRIEPFGLERIEVLRGPASVLYGQAAPGGLVNAITKRPTADPLHMVEISGGSHDRLQAAVDLSGRLVDDGRALFRLTALARDADAQIDHNRDDRIYVAPALTLSLGEDTSLTLLASRQQDEAGTPGPLPASGTVLPNMHGRIPMTRYSGDPSLNEFDRTQTAFGWAFEHRFDDRWQLRQNTRYDRLDFDQANVYAYTPLATDGTMVNRGAYRFGVDADLFNTDTQLQADWQAGPASVTSLFGLDYRYNAEDFYQFMGAATPIDLYDPVYGQAIANPSLKVTDNTTRIDQIGVYTHQQIRLPQGLVLSLGGRQDWARSRVTNHMDDDARTSQSDDAFTWRAGAAWAFEAGLTPYVSWSTSFSPVSGTDVDGRAFRPSEAEQLEVGAKFQPDGFDSFFTLAWFDLTQTNVVTASATNPAARYQIGEIRSRGIEVQAVAELGRGVSLIGAYTWQDPEVTRSLGADLHKKPTGIPDHMASLWGDYTVQSGPLAGLGLGAGVRYVGESAGDARNSFTVPDVTLVDLGVRYQAGDWRVAVNASNLFDRYYVAGCSSEANCSLGYERTVVASLRYSW</sequence>
<keyword evidence="11 14" id="KW-0472">Membrane</keyword>
<dbReference type="Gene3D" id="2.40.170.20">
    <property type="entry name" value="TonB-dependent receptor, beta-barrel domain"/>
    <property type="match status" value="1"/>
</dbReference>
<keyword evidence="10 15" id="KW-0798">TonB box</keyword>
<dbReference type="PANTHER" id="PTHR32552:SF68">
    <property type="entry name" value="FERRICHROME OUTER MEMBRANE TRANSPORTER_PHAGE RECEPTOR"/>
    <property type="match status" value="1"/>
</dbReference>
<reference evidence="19 20" key="1">
    <citation type="journal article" date="2012" name="J. Am. Chem. Soc.">
        <title>Bacterial biosynthesis and maturation of the didemnin anti-cancer agents.</title>
        <authorList>
            <person name="Xu Y."/>
            <person name="Kersten R.D."/>
            <person name="Nam S.J."/>
            <person name="Lu L."/>
            <person name="Al-Suwailem A.M."/>
            <person name="Zheng H."/>
            <person name="Fenical W."/>
            <person name="Dorrestein P.C."/>
            <person name="Moore B.S."/>
            <person name="Qian P.Y."/>
        </authorList>
    </citation>
    <scope>NUCLEOTIDE SEQUENCE [LARGE SCALE GENOMIC DNA]</scope>
    <source>
        <strain evidence="19 20">KA081020-065</strain>
    </source>
</reference>
<keyword evidence="5" id="KW-0410">Iron transport</keyword>
<evidence type="ECO:0000256" key="2">
    <source>
        <dbReference type="ARBA" id="ARBA00009810"/>
    </source>
</evidence>
<keyword evidence="6 14" id="KW-0812">Transmembrane</keyword>
<dbReference type="FunFam" id="2.170.130.10:FF:000001">
    <property type="entry name" value="Catecholate siderophore TonB-dependent receptor"/>
    <property type="match status" value="1"/>
</dbReference>
<dbReference type="SUPFAM" id="SSF56935">
    <property type="entry name" value="Porins"/>
    <property type="match status" value="1"/>
</dbReference>
<keyword evidence="8" id="KW-0408">Iron</keyword>
<keyword evidence="3 14" id="KW-0813">Transport</keyword>
<evidence type="ECO:0000256" key="15">
    <source>
        <dbReference type="RuleBase" id="RU003357"/>
    </source>
</evidence>
<dbReference type="STRING" id="1110502.TMO_0390"/>
<proteinExistence type="inferred from homology"/>
<keyword evidence="7 16" id="KW-0732">Signal</keyword>